<dbReference type="PRINTS" id="PR00098">
    <property type="entry name" value="CPSASE"/>
</dbReference>
<dbReference type="Pfam" id="PF25596">
    <property type="entry name" value="CPSase_L_D1"/>
    <property type="match status" value="2"/>
</dbReference>
<comment type="catalytic activity">
    <reaction evidence="14 17">
        <text>hydrogencarbonate + NH4(+) + 2 ATP = carbamoyl phosphate + 2 ADP + phosphate + 2 H(+)</text>
        <dbReference type="Rhea" id="RHEA:18029"/>
        <dbReference type="ChEBI" id="CHEBI:15378"/>
        <dbReference type="ChEBI" id="CHEBI:17544"/>
        <dbReference type="ChEBI" id="CHEBI:28938"/>
        <dbReference type="ChEBI" id="CHEBI:30616"/>
        <dbReference type="ChEBI" id="CHEBI:43474"/>
        <dbReference type="ChEBI" id="CHEBI:58228"/>
        <dbReference type="ChEBI" id="CHEBI:456216"/>
        <dbReference type="EC" id="6.3.4.16"/>
    </reaction>
</comment>
<keyword evidence="12 17" id="KW-0665">Pyrimidine biosynthesis</keyword>
<feature type="binding site" evidence="17">
    <location>
        <position position="780"/>
    </location>
    <ligand>
        <name>ATP</name>
        <dbReference type="ChEBI" id="CHEBI:30616"/>
        <label>2</label>
    </ligand>
</feature>
<evidence type="ECO:0000256" key="14">
    <source>
        <dbReference type="ARBA" id="ARBA00047359"/>
    </source>
</evidence>
<dbReference type="Gene3D" id="3.40.50.1380">
    <property type="entry name" value="Methylglyoxal synthase-like domain"/>
    <property type="match status" value="1"/>
</dbReference>
<evidence type="ECO:0000259" key="19">
    <source>
        <dbReference type="PROSITE" id="PS51855"/>
    </source>
</evidence>
<dbReference type="SUPFAM" id="SSF48108">
    <property type="entry name" value="Carbamoyl phosphate synthetase, large subunit connection domain"/>
    <property type="match status" value="1"/>
</dbReference>
<dbReference type="OrthoDB" id="9804197at2"/>
<dbReference type="GO" id="GO:0046872">
    <property type="term" value="F:metal ion binding"/>
    <property type="evidence" value="ECO:0007669"/>
    <property type="project" value="UniProtKB-KW"/>
</dbReference>
<dbReference type="PROSITE" id="PS00867">
    <property type="entry name" value="CPSASE_2"/>
    <property type="match status" value="2"/>
</dbReference>
<comment type="subunit">
    <text evidence="17">Composed of two chains; the small (or glutamine) chain promotes the hydrolysis of glutamine to ammonia, which is used by the large (or ammonia) chain to synthesize carbamoyl phosphate. Tetramer of heterodimers (alpha,beta)4.</text>
</comment>
<evidence type="ECO:0000256" key="17">
    <source>
        <dbReference type="HAMAP-Rule" id="MF_01210"/>
    </source>
</evidence>
<feature type="binding site" evidence="17">
    <location>
        <position position="284"/>
    </location>
    <ligand>
        <name>Mn(2+)</name>
        <dbReference type="ChEBI" id="CHEBI:29035"/>
        <label>1</label>
    </ligand>
</feature>
<dbReference type="InterPro" id="IPR036897">
    <property type="entry name" value="CarbamoylP_synth_lsu_oligo_sf"/>
</dbReference>
<dbReference type="InterPro" id="IPR005479">
    <property type="entry name" value="CPAse_ATP-bd"/>
</dbReference>
<keyword evidence="13" id="KW-0464">Manganese</keyword>
<evidence type="ECO:0000259" key="18">
    <source>
        <dbReference type="PROSITE" id="PS50975"/>
    </source>
</evidence>
<gene>
    <name evidence="17" type="primary">carB</name>
    <name evidence="20" type="ORF">SAMN02745118_00216</name>
</gene>
<comment type="cofactor">
    <cofactor evidence="1">
        <name>Mn(2+)</name>
        <dbReference type="ChEBI" id="CHEBI:29035"/>
    </cofactor>
</comment>
<evidence type="ECO:0000256" key="15">
    <source>
        <dbReference type="ARBA" id="ARBA00048816"/>
    </source>
</evidence>
<feature type="binding site" evidence="17">
    <location>
        <position position="754"/>
    </location>
    <ligand>
        <name>ATP</name>
        <dbReference type="ChEBI" id="CHEBI:30616"/>
        <label>2</label>
    </ligand>
</feature>
<dbReference type="Proteomes" id="UP000190625">
    <property type="component" value="Unassembled WGS sequence"/>
</dbReference>
<dbReference type="NCBIfam" id="TIGR01369">
    <property type="entry name" value="CPSaseII_lrg"/>
    <property type="match status" value="1"/>
</dbReference>
<dbReference type="EC" id="6.3.5.5" evidence="17"/>
<sequence>MPKKADLDKVLVIGSGPIVIGQAAEFDYSGTQACKALQEEGIEVVLVNSNPATIMTDTDIADKVYVEPITVEFIKKVMEIEDPDGILPTLGGQTGLNLAVDLAKHGVLEETGVKLLGTSLDAIQQAEDRDKFRNTMKELGEPVAESEIIDSLGAAKEFVTEVGFPVIIRPAYTMGGTGGGIANDQQELVDIVSRGLNNSPISQVLIEKSIAGWKEIEYEVLRDGANNCITVCNMENFDPVGIHTGDSIVVAPSQTLSDLEYQMLRTASLRIIRELKIEGGCNIQFALNPDSLNYSVIEVNPRVSRSSALASKATGYPIARVAAKIAIGLRLDEIENSITKETTACFEPALDYVVSKIPRWPFDKFDFADRNLTTQMKATGEVMAVGRNFEESIMKAIDSLDSDIDLISADFSHLSDTELEEKLITPTDERLFIIIEALKRGWDLLKIIDLTEIDKFFIFKLAYLVEESEKLKSYALDDIDTVKFKELKKHGFSDPYIAKLIESDEVKVKSKRKELGLEAIFKMVDTCAAEFEAATPYYYSTYELEDEIFKSDKDSVLVVGSGPIRIGQGIEFDYCSVHSVKALSEERVDSLIINNNPETVSTDYDTSDKLFFEPITPEHVMNIIDKEEPQGVILQFGGQTSINLAQDLAKRGVKVLGTSVESIDLAEDRDKFVKVLQKLGIRYPDGDTAISIKEALDIASKLSYPLLVRPSYVLGGRAMEVVYKKEELLEYMKKAVKVSPDHPVLIDKYIAGKEVEVDAIADGTDVVIPGIMEHIEKAGIHSGDSMAVYPPQTLNEHQVNEIIEYTVKIVKELKIIGLVNIQFVIDELGHPYVLEVNPRASRTIPILSKVTGVPMVKLATKTILGKSLPELGYDYGLVPESELITVKSPVFSFEKLSDVDIFLGPEMKSTGEVMGTDTTFSKALYKSVLSAGFNLPQGGKVLLSIADRDKEAAIEIAEQFIDLGFDLVGTTNTAEKLNEVGIEIKSIPKESKEQDVFDLIKKNEVDLVVNTPTRGKIATRIGFQIRRTAVEYNVLCLTSIGTTEALLAVLKENLEDFQVLSLDKYLS</sequence>
<keyword evidence="11" id="KW-0460">Magnesium</keyword>
<comment type="cofactor">
    <cofactor evidence="17">
        <name>Mg(2+)</name>
        <dbReference type="ChEBI" id="CHEBI:18420"/>
    </cofactor>
    <cofactor evidence="17">
        <name>Mn(2+)</name>
        <dbReference type="ChEBI" id="CHEBI:29035"/>
    </cofactor>
    <text evidence="17">Binds 4 Mg(2+) or Mn(2+) ions per subunit.</text>
</comment>
<accession>A0A1T4JMU6</accession>
<dbReference type="GO" id="GO:0044205">
    <property type="term" value="P:'de novo' UMP biosynthetic process"/>
    <property type="evidence" value="ECO:0007669"/>
    <property type="project" value="UniProtKB-UniRule"/>
</dbReference>
<feature type="binding site" evidence="17">
    <location>
        <position position="781"/>
    </location>
    <ligand>
        <name>ATP</name>
        <dbReference type="ChEBI" id="CHEBI:30616"/>
        <label>2</label>
    </ligand>
</feature>
<dbReference type="GO" id="GO:0004088">
    <property type="term" value="F:carbamoyl-phosphate synthase (glutamine-hydrolyzing) activity"/>
    <property type="evidence" value="ECO:0007669"/>
    <property type="project" value="UniProtKB-UniRule"/>
</dbReference>
<protein>
    <recommendedName>
        <fullName evidence="17">Carbamoyl phosphate synthase large chain</fullName>
        <ecNumber evidence="17">6.3.4.16</ecNumber>
        <ecNumber evidence="17">6.3.5.5</ecNumber>
    </recommendedName>
    <alternativeName>
        <fullName evidence="17">Carbamoyl phosphate synthetase ammonia chain</fullName>
    </alternativeName>
</protein>
<dbReference type="GO" id="GO:0004087">
    <property type="term" value="F:carbamoyl-phosphate synthase (ammonia) activity"/>
    <property type="evidence" value="ECO:0007669"/>
    <property type="project" value="UniProtKB-EC"/>
</dbReference>
<dbReference type="FunFam" id="3.40.50.20:FF:000001">
    <property type="entry name" value="Carbamoyl-phosphate synthase large chain"/>
    <property type="match status" value="1"/>
</dbReference>
<dbReference type="GO" id="GO:0006526">
    <property type="term" value="P:L-arginine biosynthetic process"/>
    <property type="evidence" value="ECO:0007669"/>
    <property type="project" value="UniProtKB-UniRule"/>
</dbReference>
<keyword evidence="21" id="KW-1185">Reference proteome</keyword>
<proteinExistence type="inferred from homology"/>
<dbReference type="FunFam" id="1.10.1030.10:FF:000002">
    <property type="entry name" value="Carbamoyl-phosphate synthase large chain"/>
    <property type="match status" value="1"/>
</dbReference>
<dbReference type="Pfam" id="PF02142">
    <property type="entry name" value="MGS"/>
    <property type="match status" value="1"/>
</dbReference>
<dbReference type="PROSITE" id="PS00866">
    <property type="entry name" value="CPSASE_1"/>
    <property type="match status" value="2"/>
</dbReference>
<feature type="binding site" evidence="17">
    <location>
        <position position="169"/>
    </location>
    <ligand>
        <name>ATP</name>
        <dbReference type="ChEBI" id="CHEBI:30616"/>
        <label>1</label>
    </ligand>
</feature>
<comment type="catalytic activity">
    <reaction evidence="15 17">
        <text>hydrogencarbonate + L-glutamine + 2 ATP + H2O = carbamoyl phosphate + L-glutamate + 2 ADP + phosphate + 2 H(+)</text>
        <dbReference type="Rhea" id="RHEA:18633"/>
        <dbReference type="ChEBI" id="CHEBI:15377"/>
        <dbReference type="ChEBI" id="CHEBI:15378"/>
        <dbReference type="ChEBI" id="CHEBI:17544"/>
        <dbReference type="ChEBI" id="CHEBI:29985"/>
        <dbReference type="ChEBI" id="CHEBI:30616"/>
        <dbReference type="ChEBI" id="CHEBI:43474"/>
        <dbReference type="ChEBI" id="CHEBI:58228"/>
        <dbReference type="ChEBI" id="CHEBI:58359"/>
        <dbReference type="ChEBI" id="CHEBI:456216"/>
        <dbReference type="EC" id="6.3.5.5"/>
    </reaction>
</comment>
<dbReference type="SMART" id="SM01096">
    <property type="entry name" value="CPSase_L_D3"/>
    <property type="match status" value="1"/>
</dbReference>
<evidence type="ECO:0000256" key="11">
    <source>
        <dbReference type="ARBA" id="ARBA00022842"/>
    </source>
</evidence>
<evidence type="ECO:0000256" key="3">
    <source>
        <dbReference type="ARBA" id="ARBA00009799"/>
    </source>
</evidence>
<dbReference type="FunFam" id="3.30.470.20:FF:000026">
    <property type="entry name" value="Carbamoyl-phosphate synthase large chain"/>
    <property type="match status" value="1"/>
</dbReference>
<feature type="binding site" evidence="17">
    <location>
        <position position="822"/>
    </location>
    <ligand>
        <name>Mn(2+)</name>
        <dbReference type="ChEBI" id="CHEBI:29035"/>
        <label>3</label>
    </ligand>
</feature>
<evidence type="ECO:0000256" key="7">
    <source>
        <dbReference type="ARBA" id="ARBA00022723"/>
    </source>
</evidence>
<feature type="binding site" evidence="17">
    <location>
        <position position="210"/>
    </location>
    <ligand>
        <name>ATP</name>
        <dbReference type="ChEBI" id="CHEBI:30616"/>
        <label>1</label>
    </ligand>
</feature>
<evidence type="ECO:0000256" key="2">
    <source>
        <dbReference type="ARBA" id="ARBA00005077"/>
    </source>
</evidence>
<comment type="function">
    <text evidence="17">Large subunit of the glutamine-dependent carbamoyl phosphate synthetase (CPSase). CPSase catalyzes the formation of carbamoyl phosphate from the ammonia moiety of glutamine, carbonate, and phosphate donated by ATP, constituting the first step of 2 biosynthetic pathways, one leading to arginine and/or urea and the other to pyrimidine nucleotides. The large subunit (synthetase) binds the substrates ammonia (free or transferred from glutamine from the small subunit), hydrogencarbonate and ATP and carries out an ATP-coupled ligase reaction, activating hydrogencarbonate by forming carboxy phosphate which reacts with ammonia to form carbamoyl phosphate.</text>
</comment>
<feature type="binding site" evidence="17">
    <location>
        <position position="835"/>
    </location>
    <ligand>
        <name>Mn(2+)</name>
        <dbReference type="ChEBI" id="CHEBI:29035"/>
        <label>4</label>
    </ligand>
</feature>
<reference evidence="21" key="1">
    <citation type="submission" date="2017-02" db="EMBL/GenBank/DDBJ databases">
        <authorList>
            <person name="Varghese N."/>
            <person name="Submissions S."/>
        </authorList>
    </citation>
    <scope>NUCLEOTIDE SEQUENCE [LARGE SCALE GENOMIC DNA]</scope>
    <source>
        <strain evidence="21">ATCC BAA-73</strain>
    </source>
</reference>
<dbReference type="HAMAP" id="MF_01210_A">
    <property type="entry name" value="CPSase_L_chain_A"/>
    <property type="match status" value="1"/>
</dbReference>
<dbReference type="FunFam" id="3.40.50.20:FF:000002">
    <property type="entry name" value="Carbamoyl-phosphate synthase large chain"/>
    <property type="match status" value="1"/>
</dbReference>
<feature type="binding site" evidence="17">
    <location>
        <position position="782"/>
    </location>
    <ligand>
        <name>ATP</name>
        <dbReference type="ChEBI" id="CHEBI:30616"/>
        <label>2</label>
    </ligand>
</feature>
<keyword evidence="5 17" id="KW-0436">Ligase</keyword>
<evidence type="ECO:0000256" key="5">
    <source>
        <dbReference type="ARBA" id="ARBA00022598"/>
    </source>
</evidence>
<evidence type="ECO:0000256" key="1">
    <source>
        <dbReference type="ARBA" id="ARBA00001936"/>
    </source>
</evidence>
<feature type="binding site" evidence="17">
    <location>
        <position position="300"/>
    </location>
    <ligand>
        <name>Mg(2+)</name>
        <dbReference type="ChEBI" id="CHEBI:18420"/>
        <label>2</label>
    </ligand>
</feature>
<name>A0A1T4JMU6_9FIRM</name>
<dbReference type="InterPro" id="IPR006275">
    <property type="entry name" value="CPSase_lsu"/>
</dbReference>
<feature type="binding site" evidence="17">
    <location>
        <position position="176"/>
    </location>
    <ligand>
        <name>ATP</name>
        <dbReference type="ChEBI" id="CHEBI:30616"/>
        <label>1</label>
    </ligand>
</feature>
<dbReference type="Gene3D" id="3.30.1490.20">
    <property type="entry name" value="ATP-grasp fold, A domain"/>
    <property type="match status" value="1"/>
</dbReference>
<evidence type="ECO:0000256" key="12">
    <source>
        <dbReference type="ARBA" id="ARBA00022975"/>
    </source>
</evidence>
<feature type="binding site" evidence="17">
    <location>
        <position position="284"/>
    </location>
    <ligand>
        <name>Mg(2+)</name>
        <dbReference type="ChEBI" id="CHEBI:18420"/>
        <label>1</label>
    </ligand>
</feature>
<feature type="binding site" evidence="17">
    <location>
        <position position="822"/>
    </location>
    <ligand>
        <name>ATP</name>
        <dbReference type="ChEBI" id="CHEBI:30616"/>
        <label>2</label>
    </ligand>
</feature>
<dbReference type="PROSITE" id="PS50975">
    <property type="entry name" value="ATP_GRASP"/>
    <property type="match status" value="2"/>
</dbReference>
<dbReference type="UniPathway" id="UPA00068">
    <property type="reaction ID" value="UER00171"/>
</dbReference>
<evidence type="ECO:0000256" key="13">
    <source>
        <dbReference type="ARBA" id="ARBA00023211"/>
    </source>
</evidence>
<dbReference type="AlphaFoldDB" id="A0A1T4JMU6"/>
<feature type="binding site" evidence="17">
    <location>
        <position position="241"/>
    </location>
    <ligand>
        <name>ATP</name>
        <dbReference type="ChEBI" id="CHEBI:30616"/>
        <label>1</label>
    </ligand>
</feature>
<comment type="pathway">
    <text evidence="17">Pyrimidine metabolism; UMP biosynthesis via de novo pathway; (S)-dihydroorotate from bicarbonate: step 1/3.</text>
</comment>
<feature type="binding site" evidence="17">
    <location>
        <position position="837"/>
    </location>
    <ligand>
        <name>Mn(2+)</name>
        <dbReference type="ChEBI" id="CHEBI:29035"/>
        <label>4</label>
    </ligand>
</feature>
<feature type="binding site" evidence="17">
    <location>
        <position position="822"/>
    </location>
    <ligand>
        <name>Mg(2+)</name>
        <dbReference type="ChEBI" id="CHEBI:18420"/>
        <label>3</label>
    </ligand>
</feature>
<evidence type="ECO:0000256" key="16">
    <source>
        <dbReference type="ARBA" id="ARBA00060037"/>
    </source>
</evidence>
<evidence type="ECO:0000256" key="10">
    <source>
        <dbReference type="ARBA" id="ARBA00022840"/>
    </source>
</evidence>
<dbReference type="InterPro" id="IPR011607">
    <property type="entry name" value="MGS-like_dom"/>
</dbReference>
<feature type="binding site" evidence="17">
    <location>
        <position position="298"/>
    </location>
    <ligand>
        <name>Mg(2+)</name>
        <dbReference type="ChEBI" id="CHEBI:18420"/>
        <label>1</label>
    </ligand>
</feature>
<dbReference type="Pfam" id="PF02787">
    <property type="entry name" value="CPSase_L_D3"/>
    <property type="match status" value="1"/>
</dbReference>
<feature type="binding site" evidence="17">
    <location>
        <position position="300"/>
    </location>
    <ligand>
        <name>Mn(2+)</name>
        <dbReference type="ChEBI" id="CHEBI:29035"/>
        <label>2</label>
    </ligand>
</feature>
<dbReference type="EC" id="6.3.4.16" evidence="17"/>
<dbReference type="InterPro" id="IPR005483">
    <property type="entry name" value="CPSase_dom"/>
</dbReference>
<feature type="binding site" evidence="17">
    <location>
        <position position="779"/>
    </location>
    <ligand>
        <name>ATP</name>
        <dbReference type="ChEBI" id="CHEBI:30616"/>
        <label>2</label>
    </ligand>
</feature>
<dbReference type="InterPro" id="IPR013815">
    <property type="entry name" value="ATP_grasp_subdomain_1"/>
</dbReference>
<dbReference type="FunFam" id="3.30.1490.20:FF:000001">
    <property type="entry name" value="Carbamoyl-phosphate synthase large chain"/>
    <property type="match status" value="1"/>
</dbReference>
<dbReference type="PANTHER" id="PTHR11405:SF53">
    <property type="entry name" value="CARBAMOYL-PHOSPHATE SYNTHASE [AMMONIA], MITOCHONDRIAL"/>
    <property type="match status" value="1"/>
</dbReference>
<evidence type="ECO:0000256" key="6">
    <source>
        <dbReference type="ARBA" id="ARBA00022605"/>
    </source>
</evidence>
<feature type="binding site" evidence="17">
    <location>
        <position position="298"/>
    </location>
    <ligand>
        <name>Mn(2+)</name>
        <dbReference type="ChEBI" id="CHEBI:29035"/>
        <label>1</label>
    </ligand>
</feature>
<feature type="binding site" evidence="17">
    <location>
        <position position="215"/>
    </location>
    <ligand>
        <name>ATP</name>
        <dbReference type="ChEBI" id="CHEBI:30616"/>
        <label>1</label>
    </ligand>
</feature>
<feature type="binding site" evidence="17">
    <location>
        <position position="129"/>
    </location>
    <ligand>
        <name>ATP</name>
        <dbReference type="ChEBI" id="CHEBI:30616"/>
        <label>1</label>
    </ligand>
</feature>
<feature type="binding site" evidence="17">
    <location>
        <position position="175"/>
    </location>
    <ligand>
        <name>ATP</name>
        <dbReference type="ChEBI" id="CHEBI:30616"/>
        <label>1</label>
    </ligand>
</feature>
<keyword evidence="4 17" id="KW-0055">Arginine biosynthesis</keyword>
<feature type="domain" description="ATP-grasp" evidence="18">
    <location>
        <begin position="133"/>
        <end position="327"/>
    </location>
</feature>
<evidence type="ECO:0000256" key="9">
    <source>
        <dbReference type="ARBA" id="ARBA00022741"/>
    </source>
</evidence>
<dbReference type="STRING" id="142842.SAMN02745118_00216"/>
<dbReference type="HAMAP" id="MF_01210_B">
    <property type="entry name" value="CPSase_L_chain_B"/>
    <property type="match status" value="1"/>
</dbReference>
<dbReference type="RefSeq" id="WP_078808744.1">
    <property type="nucleotide sequence ID" value="NZ_FUWM01000003.1"/>
</dbReference>
<dbReference type="InterPro" id="IPR005480">
    <property type="entry name" value="CPSase_lsu_oligo"/>
</dbReference>
<keyword evidence="9 17" id="KW-0547">Nucleotide-binding</keyword>
<dbReference type="GO" id="GO:0005737">
    <property type="term" value="C:cytoplasm"/>
    <property type="evidence" value="ECO:0007669"/>
    <property type="project" value="TreeGrafter"/>
</dbReference>
<dbReference type="UniPathway" id="UPA00070">
    <property type="reaction ID" value="UER00115"/>
</dbReference>
<feature type="binding site" evidence="17">
    <location>
        <position position="298"/>
    </location>
    <ligand>
        <name>Mg(2+)</name>
        <dbReference type="ChEBI" id="CHEBI:18420"/>
        <label>2</label>
    </ligand>
</feature>
<feature type="binding site" evidence="17">
    <location>
        <position position="835"/>
    </location>
    <ligand>
        <name>Mn(2+)</name>
        <dbReference type="ChEBI" id="CHEBI:29035"/>
        <label>3</label>
    </ligand>
</feature>
<dbReference type="PROSITE" id="PS51855">
    <property type="entry name" value="MGS"/>
    <property type="match status" value="1"/>
</dbReference>
<feature type="binding site" evidence="17">
    <location>
        <position position="835"/>
    </location>
    <ligand>
        <name>ATP</name>
        <dbReference type="ChEBI" id="CHEBI:30616"/>
        <label>2</label>
    </ligand>
</feature>
<feature type="binding site" evidence="17">
    <location>
        <position position="242"/>
    </location>
    <ligand>
        <name>ATP</name>
        <dbReference type="ChEBI" id="CHEBI:30616"/>
        <label>1</label>
    </ligand>
</feature>
<dbReference type="InterPro" id="IPR011761">
    <property type="entry name" value="ATP-grasp"/>
</dbReference>
<feature type="region of interest" description="Carboxyphosphate synthetic domain" evidence="17">
    <location>
        <begin position="1"/>
        <end position="401"/>
    </location>
</feature>
<dbReference type="GO" id="GO:0005524">
    <property type="term" value="F:ATP binding"/>
    <property type="evidence" value="ECO:0007669"/>
    <property type="project" value="UniProtKB-UniRule"/>
</dbReference>
<keyword evidence="7" id="KW-0479">Metal-binding</keyword>
<keyword evidence="8 17" id="KW-0677">Repeat</keyword>
<dbReference type="Gene3D" id="1.10.1030.10">
    <property type="entry name" value="Carbamoyl-phosphate synthetase, large subunit oligomerisation domain"/>
    <property type="match status" value="1"/>
</dbReference>
<keyword evidence="10 17" id="KW-0067">ATP-binding</keyword>
<comment type="similarity">
    <text evidence="3 17">Belongs to the CarB family.</text>
</comment>
<comment type="caution">
    <text evidence="17">Lacks conserved residue(s) required for the propagation of feature annotation.</text>
</comment>
<dbReference type="InterPro" id="IPR016185">
    <property type="entry name" value="PreATP-grasp_dom_sf"/>
</dbReference>
<feature type="binding site" evidence="17">
    <location>
        <position position="298"/>
    </location>
    <ligand>
        <name>ATP</name>
        <dbReference type="ChEBI" id="CHEBI:30616"/>
        <label>1</label>
    </ligand>
</feature>
<dbReference type="SMART" id="SM00851">
    <property type="entry name" value="MGS"/>
    <property type="match status" value="1"/>
</dbReference>
<feature type="binding site" evidence="17">
    <location>
        <position position="748"/>
    </location>
    <ligand>
        <name>ATP</name>
        <dbReference type="ChEBI" id="CHEBI:30616"/>
        <label>2</label>
    </ligand>
</feature>
<feature type="binding site" evidence="17">
    <location>
        <position position="284"/>
    </location>
    <ligand>
        <name>ATP</name>
        <dbReference type="ChEBI" id="CHEBI:30616"/>
        <label>1</label>
    </ligand>
</feature>
<evidence type="ECO:0000313" key="21">
    <source>
        <dbReference type="Proteomes" id="UP000190625"/>
    </source>
</evidence>
<evidence type="ECO:0000256" key="4">
    <source>
        <dbReference type="ARBA" id="ARBA00022571"/>
    </source>
</evidence>
<feature type="domain" description="MGS-like" evidence="19">
    <location>
        <begin position="933"/>
        <end position="1067"/>
    </location>
</feature>
<feature type="binding site" evidence="17">
    <location>
        <position position="750"/>
    </location>
    <ligand>
        <name>ATP</name>
        <dbReference type="ChEBI" id="CHEBI:30616"/>
        <label>2</label>
    </ligand>
</feature>
<feature type="binding site" evidence="17">
    <location>
        <position position="243"/>
    </location>
    <ligand>
        <name>ATP</name>
        <dbReference type="ChEBI" id="CHEBI:30616"/>
        <label>1</label>
    </ligand>
</feature>
<feature type="binding site" evidence="17">
    <location>
        <position position="298"/>
    </location>
    <ligand>
        <name>Mn(2+)</name>
        <dbReference type="ChEBI" id="CHEBI:29035"/>
        <label>2</label>
    </ligand>
</feature>
<dbReference type="InterPro" id="IPR036914">
    <property type="entry name" value="MGS-like_dom_sf"/>
</dbReference>
<comment type="function">
    <text evidence="16">Small subunit of the glutamine-dependent carbamoyl phosphate synthetase (CPSase). CPSase catalyzes the formation of carbamoyl phosphate from the ammonia moiety of glutamine, carbonate, and phosphate donated by ATP, constituting the first step of the biosynthetic pathway leading to pyrimidine nucleotides. The large subunit (synthetase) binds the substrates ammonia (free or transferred from glutamine from the small subunit), hydrogencarbonate and ATP and carries out an ATP-coupled ligase reaction, activating hydrogencarbonate by forming carboxy phosphate which reacts with ammonia to form carbamoyl phosphate.</text>
</comment>
<evidence type="ECO:0000313" key="20">
    <source>
        <dbReference type="EMBL" id="SJZ31407.1"/>
    </source>
</evidence>
<dbReference type="Gene3D" id="3.40.50.20">
    <property type="match status" value="2"/>
</dbReference>
<feature type="binding site" evidence="17">
    <location>
        <position position="835"/>
    </location>
    <ligand>
        <name>Mg(2+)</name>
        <dbReference type="ChEBI" id="CHEBI:18420"/>
        <label>4</label>
    </ligand>
</feature>
<dbReference type="NCBIfam" id="NF009455">
    <property type="entry name" value="PRK12815.1"/>
    <property type="match status" value="1"/>
</dbReference>
<evidence type="ECO:0000256" key="8">
    <source>
        <dbReference type="ARBA" id="ARBA00022737"/>
    </source>
</evidence>
<feature type="domain" description="ATP-grasp" evidence="18">
    <location>
        <begin position="673"/>
        <end position="864"/>
    </location>
</feature>
<feature type="binding site" evidence="17">
    <location>
        <position position="709"/>
    </location>
    <ligand>
        <name>ATP</name>
        <dbReference type="ChEBI" id="CHEBI:30616"/>
        <label>2</label>
    </ligand>
</feature>
<feature type="binding site" evidence="17">
    <location>
        <position position="835"/>
    </location>
    <ligand>
        <name>Mg(2+)</name>
        <dbReference type="ChEBI" id="CHEBI:18420"/>
        <label>3</label>
    </ligand>
</feature>
<dbReference type="FunFam" id="3.30.470.20:FF:000001">
    <property type="entry name" value="Carbamoyl-phosphate synthase large chain"/>
    <property type="match status" value="1"/>
</dbReference>
<dbReference type="NCBIfam" id="NF003671">
    <property type="entry name" value="PRK05294.1"/>
    <property type="match status" value="1"/>
</dbReference>
<dbReference type="Pfam" id="PF02786">
    <property type="entry name" value="CPSase_L_D2"/>
    <property type="match status" value="2"/>
</dbReference>
<comment type="domain">
    <text evidence="17">The large subunit is composed of 2 ATP-grasp domains that are involved in binding the 2 ATP molecules needed for carbamoyl phosphate synthesis. The N-terminal ATP-grasp domain (referred to as the carboxyphosphate synthetic component) catalyzes the ATP-dependent phosphorylation of hydrogencarbonate to carboxyphosphate and the subsequent nucleophilic attack by ammonia to form a carbamate intermediate. The C-terminal ATP-grasp domain (referred to as the carbamoyl phosphate synthetic component) then catalyzes the phosphorylation of carbamate with the second ATP to form the end product carbamoyl phosphate. The reactive and unstable enzyme intermediates are sequentially channeled from one active site to the next through the interior of the protein over a distance of at least 96 A.</text>
</comment>
<organism evidence="20 21">
    <name type="scientific">Selenihalanaerobacter shriftii</name>
    <dbReference type="NCBI Taxonomy" id="142842"/>
    <lineage>
        <taxon>Bacteria</taxon>
        <taxon>Bacillati</taxon>
        <taxon>Bacillota</taxon>
        <taxon>Clostridia</taxon>
        <taxon>Halanaerobiales</taxon>
        <taxon>Halobacteroidaceae</taxon>
        <taxon>Selenihalanaerobacter</taxon>
    </lineage>
</organism>
<dbReference type="EMBL" id="FUWM01000003">
    <property type="protein sequence ID" value="SJZ31407.1"/>
    <property type="molecule type" value="Genomic_DNA"/>
</dbReference>
<dbReference type="SUPFAM" id="SSF56059">
    <property type="entry name" value="Glutathione synthetase ATP-binding domain-like"/>
    <property type="match status" value="2"/>
</dbReference>
<dbReference type="InterPro" id="IPR058047">
    <property type="entry name" value="CPSase_preATP-grasp"/>
</dbReference>
<feature type="binding site" evidence="17">
    <location>
        <position position="208"/>
    </location>
    <ligand>
        <name>ATP</name>
        <dbReference type="ChEBI" id="CHEBI:30616"/>
        <label>1</label>
    </ligand>
</feature>
<dbReference type="GO" id="GO:0006541">
    <property type="term" value="P:glutamine metabolic process"/>
    <property type="evidence" value="ECO:0007669"/>
    <property type="project" value="TreeGrafter"/>
</dbReference>
<dbReference type="PANTHER" id="PTHR11405">
    <property type="entry name" value="CARBAMOYLTRANSFERASE FAMILY MEMBER"/>
    <property type="match status" value="1"/>
</dbReference>
<dbReference type="SUPFAM" id="SSF52440">
    <property type="entry name" value="PreATP-grasp domain"/>
    <property type="match status" value="2"/>
</dbReference>
<comment type="pathway">
    <text evidence="2 17">Amino-acid biosynthesis; L-arginine biosynthesis; carbamoyl phosphate from bicarbonate: step 1/1.</text>
</comment>
<keyword evidence="6 17" id="KW-0028">Amino-acid biosynthesis</keyword>
<dbReference type="Gene3D" id="3.30.470.20">
    <property type="entry name" value="ATP-grasp fold, B domain"/>
    <property type="match status" value="2"/>
</dbReference>
<feature type="region of interest" description="Allosteric domain" evidence="17">
    <location>
        <begin position="933"/>
        <end position="1067"/>
    </location>
</feature>
<feature type="binding site" evidence="17">
    <location>
        <position position="837"/>
    </location>
    <ligand>
        <name>Mg(2+)</name>
        <dbReference type="ChEBI" id="CHEBI:18420"/>
        <label>4</label>
    </ligand>
</feature>
<dbReference type="SUPFAM" id="SSF52335">
    <property type="entry name" value="Methylglyoxal synthase-like"/>
    <property type="match status" value="1"/>
</dbReference>